<sequence length="162" mass="18710">MSASKFPLEPLRTVRGIRLHALETELKQCRERQHIADEERMAADERLQQASFARQDFADRSWAGMFADGAPTALAIDRYERHLQLLDHQIALCRAELEEREIACAQAQAALDRAAAAWRQARGKLDAVDEMKQGWLREMRGRIEWSEEQSLEELFLQRAPTH</sequence>
<dbReference type="RefSeq" id="WP_026635355.1">
    <property type="nucleotide sequence ID" value="NZ_FONH01000005.1"/>
</dbReference>
<reference evidence="2" key="1">
    <citation type="submission" date="2016-10" db="EMBL/GenBank/DDBJ databases">
        <authorList>
            <person name="Varghese N."/>
            <person name="Submissions S."/>
        </authorList>
    </citation>
    <scope>NUCLEOTIDE SEQUENCE [LARGE SCALE GENOMIC DNA]</scope>
    <source>
        <strain evidence="2">UNC178MFTsu3.1</strain>
    </source>
</reference>
<dbReference type="AlphaFoldDB" id="A0A1I2EH71"/>
<protein>
    <submittedName>
        <fullName evidence="1">Uncharacterized protein</fullName>
    </submittedName>
</protein>
<proteinExistence type="predicted"/>
<dbReference type="STRING" id="500610.SAMN02799615_01963"/>
<dbReference type="InterPro" id="IPR053716">
    <property type="entry name" value="Flag_assembly_chemotaxis_eff"/>
</dbReference>
<evidence type="ECO:0000313" key="1">
    <source>
        <dbReference type="EMBL" id="SFE92424.1"/>
    </source>
</evidence>
<evidence type="ECO:0000313" key="2">
    <source>
        <dbReference type="Proteomes" id="UP000199477"/>
    </source>
</evidence>
<dbReference type="Gene3D" id="1.10.287.1700">
    <property type="match status" value="1"/>
</dbReference>
<organism evidence="1 2">
    <name type="scientific">Dyella marensis</name>
    <dbReference type="NCBI Taxonomy" id="500610"/>
    <lineage>
        <taxon>Bacteria</taxon>
        <taxon>Pseudomonadati</taxon>
        <taxon>Pseudomonadota</taxon>
        <taxon>Gammaproteobacteria</taxon>
        <taxon>Lysobacterales</taxon>
        <taxon>Rhodanobacteraceae</taxon>
        <taxon>Dyella</taxon>
    </lineage>
</organism>
<name>A0A1I2EH71_9GAMM</name>
<dbReference type="EMBL" id="FONH01000005">
    <property type="protein sequence ID" value="SFE92424.1"/>
    <property type="molecule type" value="Genomic_DNA"/>
</dbReference>
<accession>A0A1I2EH71</accession>
<dbReference type="Proteomes" id="UP000199477">
    <property type="component" value="Unassembled WGS sequence"/>
</dbReference>
<gene>
    <name evidence="1" type="ORF">SAMN02799615_01963</name>
</gene>
<keyword evidence="2" id="KW-1185">Reference proteome</keyword>